<dbReference type="PANTHER" id="PTHR45008:SF1">
    <property type="entry name" value="PTS SYSTEM GLUCOSE-SPECIFIC EIIA COMPONENT"/>
    <property type="match status" value="1"/>
</dbReference>
<dbReference type="PANTHER" id="PTHR45008">
    <property type="entry name" value="PTS SYSTEM GLUCOSE-SPECIFIC EIIA COMPONENT"/>
    <property type="match status" value="1"/>
</dbReference>
<sequence length="86" mass="9291">MQFLIHIGIDTVNLSGHPFKPIVAEGDIVEAGDELVKVDWNEITNHGLAKTVMVVMPNEQKLGAAVTINDQVRNIEVGAEIGTATR</sequence>
<accession>A0A0R2H0X6</accession>
<evidence type="ECO:0000313" key="11">
    <source>
        <dbReference type="Proteomes" id="UP000254621"/>
    </source>
</evidence>
<keyword evidence="3" id="KW-0762">Sugar transport</keyword>
<dbReference type="AlphaFoldDB" id="A0A0R2H0X6"/>
<evidence type="ECO:0000256" key="2">
    <source>
        <dbReference type="ARBA" id="ARBA00022448"/>
    </source>
</evidence>
<evidence type="ECO:0000313" key="10">
    <source>
        <dbReference type="Proteomes" id="UP000051992"/>
    </source>
</evidence>
<keyword evidence="10" id="KW-1185">Reference proteome</keyword>
<dbReference type="STRING" id="1629.IV50_GL000873"/>
<feature type="domain" description="PTS EIIA type-1" evidence="7">
    <location>
        <begin position="1"/>
        <end position="58"/>
    </location>
</feature>
<keyword evidence="6" id="KW-0418">Kinase</keyword>
<evidence type="ECO:0000256" key="6">
    <source>
        <dbReference type="ARBA" id="ARBA00022777"/>
    </source>
</evidence>
<dbReference type="GO" id="GO:0016301">
    <property type="term" value="F:kinase activity"/>
    <property type="evidence" value="ECO:0007669"/>
    <property type="project" value="UniProtKB-KW"/>
</dbReference>
<dbReference type="PATRIC" id="fig|1629.5.peg.881"/>
<protein>
    <submittedName>
        <fullName evidence="9">Glucose-specific phosphotransferase enzyme IIA component</fullName>
        <ecNumber evidence="9">2.7.1.-</ecNumber>
    </submittedName>
</protein>
<dbReference type="Pfam" id="PF00358">
    <property type="entry name" value="PTS_EIIA_1"/>
    <property type="match status" value="1"/>
</dbReference>
<dbReference type="GO" id="GO:0005737">
    <property type="term" value="C:cytoplasm"/>
    <property type="evidence" value="ECO:0007669"/>
    <property type="project" value="UniProtKB-SubCell"/>
</dbReference>
<evidence type="ECO:0000313" key="8">
    <source>
        <dbReference type="EMBL" id="KRN46592.1"/>
    </source>
</evidence>
<keyword evidence="5" id="KW-0598">Phosphotransferase system</keyword>
<keyword evidence="2" id="KW-0813">Transport</keyword>
<evidence type="ECO:0000313" key="9">
    <source>
        <dbReference type="EMBL" id="SUP52860.1"/>
    </source>
</evidence>
<evidence type="ECO:0000256" key="5">
    <source>
        <dbReference type="ARBA" id="ARBA00022683"/>
    </source>
</evidence>
<organism evidence="8 10">
    <name type="scientific">Weissella viridescens</name>
    <name type="common">Lactobacillus viridescens</name>
    <dbReference type="NCBI Taxonomy" id="1629"/>
    <lineage>
        <taxon>Bacteria</taxon>
        <taxon>Bacillati</taxon>
        <taxon>Bacillota</taxon>
        <taxon>Bacilli</taxon>
        <taxon>Lactobacillales</taxon>
        <taxon>Lactobacillaceae</taxon>
        <taxon>Weissella</taxon>
    </lineage>
</organism>
<evidence type="ECO:0000256" key="4">
    <source>
        <dbReference type="ARBA" id="ARBA00022679"/>
    </source>
</evidence>
<dbReference type="InterPro" id="IPR050890">
    <property type="entry name" value="PTS_EIIA_component"/>
</dbReference>
<evidence type="ECO:0000256" key="3">
    <source>
        <dbReference type="ARBA" id="ARBA00022597"/>
    </source>
</evidence>
<reference evidence="8 10" key="1">
    <citation type="journal article" date="2015" name="Genome Announc.">
        <title>Expanding the biotechnology potential of lactobacilli through comparative genomics of 213 strains and associated genera.</title>
        <authorList>
            <person name="Sun Z."/>
            <person name="Harris H.M."/>
            <person name="McCann A."/>
            <person name="Guo C."/>
            <person name="Argimon S."/>
            <person name="Zhang W."/>
            <person name="Yang X."/>
            <person name="Jeffery I.B."/>
            <person name="Cooney J.C."/>
            <person name="Kagawa T.F."/>
            <person name="Liu W."/>
            <person name="Song Y."/>
            <person name="Salvetti E."/>
            <person name="Wrobel A."/>
            <person name="Rasinkangas P."/>
            <person name="Parkhill J."/>
            <person name="Rea M.C."/>
            <person name="O'Sullivan O."/>
            <person name="Ritari J."/>
            <person name="Douillard F.P."/>
            <person name="Paul Ross R."/>
            <person name="Yang R."/>
            <person name="Briner A.E."/>
            <person name="Felis G.E."/>
            <person name="de Vos W.M."/>
            <person name="Barrangou R."/>
            <person name="Klaenhammer T.R."/>
            <person name="Caufield P.W."/>
            <person name="Cui Y."/>
            <person name="Zhang H."/>
            <person name="O'Toole P.W."/>
        </authorList>
    </citation>
    <scope>NUCLEOTIDE SEQUENCE [LARGE SCALE GENOMIC DNA]</scope>
    <source>
        <strain evidence="8 10">DSM 20410</strain>
    </source>
</reference>
<dbReference type="PROSITE" id="PS51093">
    <property type="entry name" value="PTS_EIIA_TYPE_1"/>
    <property type="match status" value="1"/>
</dbReference>
<dbReference type="InterPro" id="IPR011055">
    <property type="entry name" value="Dup_hybrid_motif"/>
</dbReference>
<reference evidence="9 11" key="2">
    <citation type="submission" date="2018-06" db="EMBL/GenBank/DDBJ databases">
        <authorList>
            <consortium name="Pathogen Informatics"/>
            <person name="Doyle S."/>
        </authorList>
    </citation>
    <scope>NUCLEOTIDE SEQUENCE [LARGE SCALE GENOMIC DNA]</scope>
    <source>
        <strain evidence="9 11">NCTC13645</strain>
    </source>
</reference>
<comment type="subcellular location">
    <subcellularLocation>
        <location evidence="1">Cytoplasm</location>
    </subcellularLocation>
</comment>
<dbReference type="Gene3D" id="2.70.70.10">
    <property type="entry name" value="Glucose Permease (Domain IIA)"/>
    <property type="match status" value="1"/>
</dbReference>
<dbReference type="EMBL" id="JQBM01000002">
    <property type="protein sequence ID" value="KRN46592.1"/>
    <property type="molecule type" value="Genomic_DNA"/>
</dbReference>
<dbReference type="EC" id="2.7.1.-" evidence="9"/>
<dbReference type="InterPro" id="IPR001127">
    <property type="entry name" value="PTS_EIIA_1_perm"/>
</dbReference>
<dbReference type="SUPFAM" id="SSF51261">
    <property type="entry name" value="Duplicated hybrid motif"/>
    <property type="match status" value="1"/>
</dbReference>
<dbReference type="GO" id="GO:0009401">
    <property type="term" value="P:phosphoenolpyruvate-dependent sugar phosphotransferase system"/>
    <property type="evidence" value="ECO:0007669"/>
    <property type="project" value="UniProtKB-KW"/>
</dbReference>
<keyword evidence="4 9" id="KW-0808">Transferase</keyword>
<proteinExistence type="predicted"/>
<evidence type="ECO:0000259" key="7">
    <source>
        <dbReference type="PROSITE" id="PS51093"/>
    </source>
</evidence>
<dbReference type="EMBL" id="UHIV01000001">
    <property type="protein sequence ID" value="SUP52860.1"/>
    <property type="molecule type" value="Genomic_DNA"/>
</dbReference>
<dbReference type="Proteomes" id="UP000051992">
    <property type="component" value="Unassembled WGS sequence"/>
</dbReference>
<evidence type="ECO:0000256" key="1">
    <source>
        <dbReference type="ARBA" id="ARBA00004496"/>
    </source>
</evidence>
<dbReference type="Proteomes" id="UP000254621">
    <property type="component" value="Unassembled WGS sequence"/>
</dbReference>
<gene>
    <name evidence="9" type="primary">crr_2</name>
    <name evidence="8" type="ORF">IV50_GL000873</name>
    <name evidence="9" type="ORF">NCTC13645_00763</name>
</gene>
<name>A0A0R2H0X6_WEIVI</name>